<dbReference type="SUPFAM" id="SSF69318">
    <property type="entry name" value="Integrin alpha N-terminal domain"/>
    <property type="match status" value="1"/>
</dbReference>
<dbReference type="Proteomes" id="UP001168528">
    <property type="component" value="Unassembled WGS sequence"/>
</dbReference>
<gene>
    <name evidence="2" type="ORF">Q0590_20695</name>
</gene>
<dbReference type="RefSeq" id="WP_302039508.1">
    <property type="nucleotide sequence ID" value="NZ_JAUKPO010000013.1"/>
</dbReference>
<dbReference type="EMBL" id="JAUKPO010000013">
    <property type="protein sequence ID" value="MDO1448708.1"/>
    <property type="molecule type" value="Genomic_DNA"/>
</dbReference>
<keyword evidence="1" id="KW-0732">Signal</keyword>
<dbReference type="PANTHER" id="PTHR45460:SF2">
    <property type="entry name" value="ALPHA 1,3 GLUCANASE, GH71 FAMILY (EUROFUNG)"/>
    <property type="match status" value="1"/>
</dbReference>
<dbReference type="Gene3D" id="2.130.10.130">
    <property type="entry name" value="Integrin alpha, N-terminal"/>
    <property type="match status" value="1"/>
</dbReference>
<name>A0ABT8RC00_9BACT</name>
<dbReference type="Pfam" id="PF13517">
    <property type="entry name" value="FG-GAP_3"/>
    <property type="match status" value="1"/>
</dbReference>
<dbReference type="InterPro" id="IPR028994">
    <property type="entry name" value="Integrin_alpha_N"/>
</dbReference>
<evidence type="ECO:0000313" key="2">
    <source>
        <dbReference type="EMBL" id="MDO1448708.1"/>
    </source>
</evidence>
<organism evidence="2 3">
    <name type="scientific">Rhodocytophaga aerolata</name>
    <dbReference type="NCBI Taxonomy" id="455078"/>
    <lineage>
        <taxon>Bacteria</taxon>
        <taxon>Pseudomonadati</taxon>
        <taxon>Bacteroidota</taxon>
        <taxon>Cytophagia</taxon>
        <taxon>Cytophagales</taxon>
        <taxon>Rhodocytophagaceae</taxon>
        <taxon>Rhodocytophaga</taxon>
    </lineage>
</organism>
<dbReference type="InterPro" id="IPR013517">
    <property type="entry name" value="FG-GAP"/>
</dbReference>
<proteinExistence type="predicted"/>
<evidence type="ECO:0000256" key="1">
    <source>
        <dbReference type="ARBA" id="ARBA00022729"/>
    </source>
</evidence>
<dbReference type="PANTHER" id="PTHR45460">
    <property type="entry name" value="SIMILAR TO CYSTEINE PROTEINASE"/>
    <property type="match status" value="1"/>
</dbReference>
<sequence>MAQALCGSCHEFPDPALLDKNTWKKGVLPHMALRLGFMSFANNPYAKLSRAEIEAVVKANVFPHEPIIDTATWEKIVHFYEQEAPQTPLKQDKKAVILHDMPAFEIIPKKIPGNPMPLATLLRFDAKSSNWYIGNRQAMLYKLTTQFQVVDSLKLDSPPADLTHDSQGNIHIVTMGVMDPNDKAAGKIIKLGAPTFNVNQSTTTLDGLLRPVQMLFHDLNADGLEDKVVCEFGNYTGKLVWYENEGNERYTQHILKQKPGARKVLVQDINKDTFPDVVVLMTQGDEGIFAYINDGKGNFTETILLRFPPVYGSSDFQLIDFNEDGLLDIVYANGDNADFSYSLKKYHGIRLFLNKGGNSFEQKWFYPVHGATQAVACDFDQDGDLDISTIAFFPDFANVADEGYLYFENTGNLSFQPRTFPNASLGRWLTMETGDFDQDHDVDIALGSFIFSATPVPPEKRQEWLRNGYHVVILENKTCHPAR</sequence>
<keyword evidence="3" id="KW-1185">Reference proteome</keyword>
<accession>A0ABT8RC00</accession>
<comment type="caution">
    <text evidence="2">The sequence shown here is derived from an EMBL/GenBank/DDBJ whole genome shotgun (WGS) entry which is preliminary data.</text>
</comment>
<evidence type="ECO:0000313" key="3">
    <source>
        <dbReference type="Proteomes" id="UP001168528"/>
    </source>
</evidence>
<protein>
    <submittedName>
        <fullName evidence="2">VCBS repeat-containing protein</fullName>
    </submittedName>
</protein>
<reference evidence="2" key="1">
    <citation type="submission" date="2023-07" db="EMBL/GenBank/DDBJ databases">
        <title>The genome sequence of Rhodocytophaga aerolata KACC 12507.</title>
        <authorList>
            <person name="Zhang X."/>
        </authorList>
    </citation>
    <scope>NUCLEOTIDE SEQUENCE</scope>
    <source>
        <strain evidence="2">KACC 12507</strain>
    </source>
</reference>